<evidence type="ECO:0000313" key="4">
    <source>
        <dbReference type="Proteomes" id="UP000292702"/>
    </source>
</evidence>
<keyword evidence="4" id="KW-1185">Reference proteome</keyword>
<evidence type="ECO:0000313" key="3">
    <source>
        <dbReference type="EMBL" id="TCD63435.1"/>
    </source>
</evidence>
<dbReference type="Pfam" id="PF13383">
    <property type="entry name" value="Methyltransf_22"/>
    <property type="match status" value="1"/>
</dbReference>
<feature type="transmembrane region" description="Helical" evidence="1">
    <location>
        <begin position="9"/>
        <end position="27"/>
    </location>
</feature>
<dbReference type="InterPro" id="IPR025714">
    <property type="entry name" value="Methyltranfer_dom"/>
</dbReference>
<dbReference type="InterPro" id="IPR026913">
    <property type="entry name" value="METTL24"/>
</dbReference>
<keyword evidence="1" id="KW-1133">Transmembrane helix</keyword>
<dbReference type="PANTHER" id="PTHR32026:SF10">
    <property type="entry name" value="METHYLTRANSFERASE-LIKE PROTEIN 24-RELATED"/>
    <property type="match status" value="1"/>
</dbReference>
<proteinExistence type="predicted"/>
<reference evidence="3 4" key="1">
    <citation type="submission" date="2018-11" db="EMBL/GenBank/DDBJ databases">
        <title>Genome assembly of Steccherinum ochraceum LE-BIN_3174, the white-rot fungus of the Steccherinaceae family (The Residual Polyporoid clade, Polyporales, Basidiomycota).</title>
        <authorList>
            <person name="Fedorova T.V."/>
            <person name="Glazunova O.A."/>
            <person name="Landesman E.O."/>
            <person name="Moiseenko K.V."/>
            <person name="Psurtseva N.V."/>
            <person name="Savinova O.S."/>
            <person name="Shakhova N.V."/>
            <person name="Tyazhelova T.V."/>
            <person name="Vasina D.V."/>
        </authorList>
    </citation>
    <scope>NUCLEOTIDE SEQUENCE [LARGE SCALE GENOMIC DNA]</scope>
    <source>
        <strain evidence="3 4">LE-BIN_3174</strain>
    </source>
</reference>
<dbReference type="EMBL" id="RWJN01000298">
    <property type="protein sequence ID" value="TCD63435.1"/>
    <property type="molecule type" value="Genomic_DNA"/>
</dbReference>
<dbReference type="AlphaFoldDB" id="A0A4R0RD68"/>
<evidence type="ECO:0000259" key="2">
    <source>
        <dbReference type="Pfam" id="PF13383"/>
    </source>
</evidence>
<feature type="domain" description="Methyltransferase" evidence="2">
    <location>
        <begin position="109"/>
        <end position="301"/>
    </location>
</feature>
<dbReference type="STRING" id="92696.A0A4R0RD68"/>
<sequence length="343" mass="39630">MLHFVQRHVRYIVFVVAILTLAFFFITPEDLDNAFASVQGTPQKPTPTHSYEGLPSDPNLARRIARTERSYQTMLERRQDLITKHGPNASDVLMFPPDVAPWPPYTAWDFFPPVFDCPHELERVGATGDGGKWTCGISRLEDKPGCVIYSFGIDWDSSWEAEILARTEHCEIWGFDYAQEGFGPDVRSMRHRTHFQQLQLGPRDSHGPDDDPKVYTLQSIMAQNGHSHIDILNIDLEGWEFQTVRSMISFASGTRTPLPFGQLLLEIHAWNQRFEDFLHWFEQLENAGLRPFMCEPNLIYQNYNRQAGPELVDYSFLNVRGDNVFTNDKRPHFHSHAEYSKDQ</sequence>
<keyword evidence="1" id="KW-0812">Transmembrane</keyword>
<gene>
    <name evidence="3" type="ORF">EIP91_005406</name>
</gene>
<dbReference type="PANTHER" id="PTHR32026">
    <property type="entry name" value="METHYLTRANSFERASE-LIKE PROTEIN 24"/>
    <property type="match status" value="1"/>
</dbReference>
<dbReference type="OrthoDB" id="10006218at2759"/>
<keyword evidence="1" id="KW-0472">Membrane</keyword>
<evidence type="ECO:0000256" key="1">
    <source>
        <dbReference type="SAM" id="Phobius"/>
    </source>
</evidence>
<organism evidence="3 4">
    <name type="scientific">Steccherinum ochraceum</name>
    <dbReference type="NCBI Taxonomy" id="92696"/>
    <lineage>
        <taxon>Eukaryota</taxon>
        <taxon>Fungi</taxon>
        <taxon>Dikarya</taxon>
        <taxon>Basidiomycota</taxon>
        <taxon>Agaricomycotina</taxon>
        <taxon>Agaricomycetes</taxon>
        <taxon>Polyporales</taxon>
        <taxon>Steccherinaceae</taxon>
        <taxon>Steccherinum</taxon>
    </lineage>
</organism>
<dbReference type="Proteomes" id="UP000292702">
    <property type="component" value="Unassembled WGS sequence"/>
</dbReference>
<accession>A0A4R0RD68</accession>
<name>A0A4R0RD68_9APHY</name>
<comment type="caution">
    <text evidence="3">The sequence shown here is derived from an EMBL/GenBank/DDBJ whole genome shotgun (WGS) entry which is preliminary data.</text>
</comment>
<protein>
    <recommendedName>
        <fullName evidence="2">Methyltransferase domain-containing protein</fullName>
    </recommendedName>
</protein>